<dbReference type="AlphaFoldDB" id="A0A975KHT6"/>
<accession>A0A975KHT6</accession>
<keyword evidence="1" id="KW-1133">Transmembrane helix</keyword>
<feature type="transmembrane region" description="Helical" evidence="1">
    <location>
        <begin position="308"/>
        <end position="329"/>
    </location>
</feature>
<reference evidence="2" key="1">
    <citation type="journal article" date="2021" name="PLoS Genet.">
        <title>Mobile Type VI secretion system loci of the gut Bacteroidales display extensive intra-ecosystem transfer, multi-species spread and geographical clustering.</title>
        <authorList>
            <person name="Garcia-Bayona L."/>
            <person name="Coyne M.J."/>
            <person name="Comstock L.E."/>
        </authorList>
    </citation>
    <scope>NUCLEOTIDE SEQUENCE</scope>
    <source>
        <strain evidence="2">CL11T00C20</strain>
    </source>
</reference>
<protein>
    <recommendedName>
        <fullName evidence="4">O-antigen ligase domain-containing protein</fullName>
    </recommendedName>
</protein>
<feature type="transmembrane region" description="Helical" evidence="1">
    <location>
        <begin position="56"/>
        <end position="72"/>
    </location>
</feature>
<feature type="transmembrane region" description="Helical" evidence="1">
    <location>
        <begin position="335"/>
        <end position="350"/>
    </location>
</feature>
<dbReference type="Proteomes" id="UP000679226">
    <property type="component" value="Chromosome"/>
</dbReference>
<proteinExistence type="predicted"/>
<feature type="transmembrane region" description="Helical" evidence="1">
    <location>
        <begin position="6"/>
        <end position="29"/>
    </location>
</feature>
<sequence>MQLAKVNSIFCLFAAVILLFTSWVIYYALPYKHVFELIFAALILFKYHDFSKRNKNLYFIFILISLWYYRPADFDFDILATGIYKSLLFGLIFFLPESFLQTIFKYFRLILCILVAYGIVFHVLRLLGIFTLPEIALVFSDYRYYDVYPFLVYQHESAMRFSSIFDEPGYLGTLSVFVLILGGMNLTRWYNLVLLIGGILSLSFAFYVMLAVVLVIYIIKSRSYYILLLIGAVVFLINKYLPEFFTPFLEREEMAIFWGGTYSDNRGDSDKAIKFIHNMPFFNVLIGNGYDSPVKYFRDNNDGLASSSIWRMILQMGYLGVISVVLFIIGFTKKYFLNILFAFVFILSIYQRPHIFELIFVFLLCCGLSGATIDGNKSQSSL</sequence>
<gene>
    <name evidence="2" type="ORF">INE88_02804</name>
</gene>
<keyword evidence="1" id="KW-0812">Transmembrane</keyword>
<evidence type="ECO:0008006" key="4">
    <source>
        <dbReference type="Google" id="ProtNLM"/>
    </source>
</evidence>
<evidence type="ECO:0000313" key="2">
    <source>
        <dbReference type="EMBL" id="QUT45980.1"/>
    </source>
</evidence>
<feature type="transmembrane region" description="Helical" evidence="1">
    <location>
        <begin position="193"/>
        <end position="218"/>
    </location>
</feature>
<organism evidence="2 3">
    <name type="scientific">Bacteroides eggerthii</name>
    <dbReference type="NCBI Taxonomy" id="28111"/>
    <lineage>
        <taxon>Bacteria</taxon>
        <taxon>Pseudomonadati</taxon>
        <taxon>Bacteroidota</taxon>
        <taxon>Bacteroidia</taxon>
        <taxon>Bacteroidales</taxon>
        <taxon>Bacteroidaceae</taxon>
        <taxon>Bacteroides</taxon>
    </lineage>
</organism>
<dbReference type="EMBL" id="CP072227">
    <property type="protein sequence ID" value="QUT45980.1"/>
    <property type="molecule type" value="Genomic_DNA"/>
</dbReference>
<dbReference type="KEGG" id="beg:INE88_02804"/>
<evidence type="ECO:0000313" key="3">
    <source>
        <dbReference type="Proteomes" id="UP000679226"/>
    </source>
</evidence>
<evidence type="ECO:0000256" key="1">
    <source>
        <dbReference type="SAM" id="Phobius"/>
    </source>
</evidence>
<name>A0A975KHT6_9BACE</name>
<keyword evidence="1" id="KW-0472">Membrane</keyword>
<feature type="transmembrane region" description="Helical" evidence="1">
    <location>
        <begin position="224"/>
        <end position="241"/>
    </location>
</feature>
<feature type="transmembrane region" description="Helical" evidence="1">
    <location>
        <begin position="107"/>
        <end position="132"/>
    </location>
</feature>
<feature type="transmembrane region" description="Helical" evidence="1">
    <location>
        <begin position="78"/>
        <end position="95"/>
    </location>
</feature>